<dbReference type="InterPro" id="IPR051937">
    <property type="entry name" value="R3H_domain_containing"/>
</dbReference>
<keyword evidence="1" id="KW-0597">Phosphoprotein</keyword>
<dbReference type="PANTHER" id="PTHR15672:SF8">
    <property type="entry name" value="PROTEIN ENCORE"/>
    <property type="match status" value="1"/>
</dbReference>
<evidence type="ECO:0000256" key="2">
    <source>
        <dbReference type="SAM" id="MobiDB-lite"/>
    </source>
</evidence>
<dbReference type="PROSITE" id="PS51673">
    <property type="entry name" value="SUZ"/>
    <property type="match status" value="1"/>
</dbReference>
<feature type="domain" description="SUZ" evidence="4">
    <location>
        <begin position="172"/>
        <end position="246"/>
    </location>
</feature>
<feature type="region of interest" description="Disordered" evidence="2">
    <location>
        <begin position="198"/>
        <end position="221"/>
    </location>
</feature>
<evidence type="ECO:0000256" key="1">
    <source>
        <dbReference type="ARBA" id="ARBA00022553"/>
    </source>
</evidence>
<dbReference type="SMART" id="SM00393">
    <property type="entry name" value="R3H"/>
    <property type="match status" value="1"/>
</dbReference>
<feature type="domain" description="R3H" evidence="3">
    <location>
        <begin position="108"/>
        <end position="171"/>
    </location>
</feature>
<dbReference type="Pfam" id="PF12752">
    <property type="entry name" value="SUZ"/>
    <property type="match status" value="1"/>
</dbReference>
<evidence type="ECO:0000313" key="5">
    <source>
        <dbReference type="EMBL" id="KAK9759865.1"/>
    </source>
</evidence>
<organism evidence="5 6">
    <name type="scientific">Basidiobolus ranarum</name>
    <dbReference type="NCBI Taxonomy" id="34480"/>
    <lineage>
        <taxon>Eukaryota</taxon>
        <taxon>Fungi</taxon>
        <taxon>Fungi incertae sedis</taxon>
        <taxon>Zoopagomycota</taxon>
        <taxon>Entomophthoromycotina</taxon>
        <taxon>Basidiobolomycetes</taxon>
        <taxon>Basidiobolales</taxon>
        <taxon>Basidiobolaceae</taxon>
        <taxon>Basidiobolus</taxon>
    </lineage>
</organism>
<dbReference type="Pfam" id="PF01424">
    <property type="entry name" value="R3H"/>
    <property type="match status" value="1"/>
</dbReference>
<dbReference type="InterPro" id="IPR001374">
    <property type="entry name" value="R3H_dom"/>
</dbReference>
<feature type="region of interest" description="Disordered" evidence="2">
    <location>
        <begin position="265"/>
        <end position="333"/>
    </location>
</feature>
<gene>
    <name evidence="5" type="ORF">K7432_016669</name>
</gene>
<dbReference type="CDD" id="cd02642">
    <property type="entry name" value="R3H_encore_like"/>
    <property type="match status" value="1"/>
</dbReference>
<dbReference type="PROSITE" id="PS51061">
    <property type="entry name" value="R3H"/>
    <property type="match status" value="1"/>
</dbReference>
<feature type="compositionally biased region" description="Polar residues" evidence="2">
    <location>
        <begin position="302"/>
        <end position="333"/>
    </location>
</feature>
<feature type="compositionally biased region" description="Acidic residues" evidence="2">
    <location>
        <begin position="77"/>
        <end position="87"/>
    </location>
</feature>
<dbReference type="Gene3D" id="3.30.1370.50">
    <property type="entry name" value="R3H-like domain"/>
    <property type="match status" value="1"/>
</dbReference>
<sequence>MGPSTMINNSNDDQVRNTSISPQIFTEEIPESIPQDKNPLLQEGKKMILLKRPEQSKDLVEKNVLDSQNTEETSSTELDENELDDSEVPANNELDGFLLAALKSPKDRLLLLKLDQEMERFINDSSRNRLEFPQMNAYQRLIVHRVAQYFKLSHVVDSSKKAVILYKSPETEIPILRFMDLLEQEEEPAPQSLKIMRRADNSQSNQRKGFNDGSGSGSDVDKRLMSIEEREAAYQRARARIFQDSEDKKPTIPINSEVANEVPALEQVDSQQSPSQSDSESNKSRSSNTNKAGSGTYVKGVKNNSIRGNNMGTKSNSPRPGNQNTRYTRNTNH</sequence>
<dbReference type="InterPro" id="IPR036867">
    <property type="entry name" value="R3H_dom_sf"/>
</dbReference>
<proteinExistence type="predicted"/>
<feature type="compositionally biased region" description="Polar residues" evidence="2">
    <location>
        <begin position="65"/>
        <end position="76"/>
    </location>
</feature>
<evidence type="ECO:0000313" key="6">
    <source>
        <dbReference type="Proteomes" id="UP001479436"/>
    </source>
</evidence>
<reference evidence="5 6" key="1">
    <citation type="submission" date="2023-04" db="EMBL/GenBank/DDBJ databases">
        <title>Genome of Basidiobolus ranarum AG-B5.</title>
        <authorList>
            <person name="Stajich J.E."/>
            <person name="Carter-House D."/>
            <person name="Gryganskyi A."/>
        </authorList>
    </citation>
    <scope>NUCLEOTIDE SEQUENCE [LARGE SCALE GENOMIC DNA]</scope>
    <source>
        <strain evidence="5 6">AG-B5</strain>
    </source>
</reference>
<feature type="region of interest" description="Disordered" evidence="2">
    <location>
        <begin position="1"/>
        <end position="22"/>
    </location>
</feature>
<name>A0ABR2WEE1_9FUNG</name>
<accession>A0ABR2WEE1</accession>
<comment type="caution">
    <text evidence="5">The sequence shown here is derived from an EMBL/GenBank/DDBJ whole genome shotgun (WGS) entry which is preliminary data.</text>
</comment>
<evidence type="ECO:0008006" key="7">
    <source>
        <dbReference type="Google" id="ProtNLM"/>
    </source>
</evidence>
<feature type="compositionally biased region" description="Low complexity" evidence="2">
    <location>
        <begin position="266"/>
        <end position="290"/>
    </location>
</feature>
<dbReference type="Proteomes" id="UP001479436">
    <property type="component" value="Unassembled WGS sequence"/>
</dbReference>
<protein>
    <recommendedName>
        <fullName evidence="7">R3H domain-containing protein 2</fullName>
    </recommendedName>
</protein>
<dbReference type="InterPro" id="IPR024771">
    <property type="entry name" value="SUZ"/>
</dbReference>
<keyword evidence="6" id="KW-1185">Reference proteome</keyword>
<dbReference type="EMBL" id="JASJQH010002903">
    <property type="protein sequence ID" value="KAK9759865.1"/>
    <property type="molecule type" value="Genomic_DNA"/>
</dbReference>
<feature type="region of interest" description="Disordered" evidence="2">
    <location>
        <begin position="59"/>
        <end position="89"/>
    </location>
</feature>
<dbReference type="SUPFAM" id="SSF82708">
    <property type="entry name" value="R3H domain"/>
    <property type="match status" value="1"/>
</dbReference>
<evidence type="ECO:0000259" key="4">
    <source>
        <dbReference type="PROSITE" id="PS51673"/>
    </source>
</evidence>
<evidence type="ECO:0000259" key="3">
    <source>
        <dbReference type="PROSITE" id="PS51061"/>
    </source>
</evidence>
<dbReference type="PANTHER" id="PTHR15672">
    <property type="entry name" value="CAMP-REGULATED PHOSPHOPROTEIN 21 RELATED R3H DOMAIN CONTAINING PROTEIN"/>
    <property type="match status" value="1"/>
</dbReference>